<proteinExistence type="predicted"/>
<feature type="compositionally biased region" description="Polar residues" evidence="1">
    <location>
        <begin position="165"/>
        <end position="175"/>
    </location>
</feature>
<keyword evidence="3" id="KW-1185">Reference proteome</keyword>
<feature type="compositionally biased region" description="Pro residues" evidence="1">
    <location>
        <begin position="130"/>
        <end position="145"/>
    </location>
</feature>
<comment type="caution">
    <text evidence="2">The sequence shown here is derived from an EMBL/GenBank/DDBJ whole genome shotgun (WGS) entry which is preliminary data.</text>
</comment>
<accession>A0A427XV27</accession>
<dbReference type="GeneID" id="39592118"/>
<sequence>MPPRRTPTPRALPRLSRISRAGLGVLRVEELKFLLEEAKIDIPLGNKAQLVKLVFVNEGICIPTAMRPLTKPPHVPQATVEEVLSRLTKAEAKIDATTDRVGQAETKIGRIQEGQSGAKAQPRRLRAAPQPSPNPPSKRVPPSKLPRPIRQVFAPRPEARPTPVRSPSTRGTVTL</sequence>
<name>A0A427XV27_9TREE</name>
<feature type="region of interest" description="Disordered" evidence="1">
    <location>
        <begin position="97"/>
        <end position="175"/>
    </location>
</feature>
<evidence type="ECO:0000313" key="3">
    <source>
        <dbReference type="Proteomes" id="UP000279236"/>
    </source>
</evidence>
<protein>
    <submittedName>
        <fullName evidence="2">Uncharacterized protein</fullName>
    </submittedName>
</protein>
<evidence type="ECO:0000313" key="2">
    <source>
        <dbReference type="EMBL" id="RSH82591.1"/>
    </source>
</evidence>
<evidence type="ECO:0000256" key="1">
    <source>
        <dbReference type="SAM" id="MobiDB-lite"/>
    </source>
</evidence>
<dbReference type="AlphaFoldDB" id="A0A427XV27"/>
<organism evidence="2 3">
    <name type="scientific">Apiotrichum porosum</name>
    <dbReference type="NCBI Taxonomy" id="105984"/>
    <lineage>
        <taxon>Eukaryota</taxon>
        <taxon>Fungi</taxon>
        <taxon>Dikarya</taxon>
        <taxon>Basidiomycota</taxon>
        <taxon>Agaricomycotina</taxon>
        <taxon>Tremellomycetes</taxon>
        <taxon>Trichosporonales</taxon>
        <taxon>Trichosporonaceae</taxon>
        <taxon>Apiotrichum</taxon>
    </lineage>
</organism>
<dbReference type="Proteomes" id="UP000279236">
    <property type="component" value="Unassembled WGS sequence"/>
</dbReference>
<dbReference type="RefSeq" id="XP_028476823.1">
    <property type="nucleotide sequence ID" value="XM_028622930.1"/>
</dbReference>
<gene>
    <name evidence="2" type="ORF">EHS24_007575</name>
</gene>
<dbReference type="EMBL" id="RSCE01000005">
    <property type="protein sequence ID" value="RSH82591.1"/>
    <property type="molecule type" value="Genomic_DNA"/>
</dbReference>
<reference evidence="2 3" key="1">
    <citation type="submission" date="2018-11" db="EMBL/GenBank/DDBJ databases">
        <title>Genome sequence of Apiotrichum porosum DSM 27194.</title>
        <authorList>
            <person name="Aliyu H."/>
            <person name="Gorte O."/>
            <person name="Ochsenreither K."/>
        </authorList>
    </citation>
    <scope>NUCLEOTIDE SEQUENCE [LARGE SCALE GENOMIC DNA]</scope>
    <source>
        <strain evidence="2 3">DSM 27194</strain>
    </source>
</reference>